<dbReference type="Proteomes" id="UP000188145">
    <property type="component" value="Chromosome"/>
</dbReference>
<evidence type="ECO:0000313" key="1">
    <source>
        <dbReference type="EMBL" id="AQP47676.1"/>
    </source>
</evidence>
<proteinExistence type="predicted"/>
<dbReference type="RefSeq" id="WP_077686007.1">
    <property type="nucleotide sequence ID" value="NZ_CP019606.1"/>
</dbReference>
<evidence type="ECO:0000313" key="2">
    <source>
        <dbReference type="Proteomes" id="UP000188145"/>
    </source>
</evidence>
<dbReference type="STRING" id="1332264.BW730_09410"/>
<reference evidence="2" key="1">
    <citation type="submission" date="2017-02" db="EMBL/GenBank/DDBJ databases">
        <title>Tessaracoccus aquaemaris sp. nov., isolated from the intestine of a Korean rockfish, Sebastes schlegelii, in a marine aquaculture pond.</title>
        <authorList>
            <person name="Tak E.J."/>
            <person name="Bae J.-W."/>
        </authorList>
    </citation>
    <scope>NUCLEOTIDE SEQUENCE [LARGE SCALE GENOMIC DNA]</scope>
    <source>
        <strain evidence="2">NSG39</strain>
    </source>
</reference>
<dbReference type="EMBL" id="CP019606">
    <property type="protein sequence ID" value="AQP47676.1"/>
    <property type="molecule type" value="Genomic_DNA"/>
</dbReference>
<protein>
    <recommendedName>
        <fullName evidence="3">TIGR03089 family protein</fullName>
    </recommendedName>
</protein>
<gene>
    <name evidence="1" type="ORF">BW730_09410</name>
</gene>
<dbReference type="AlphaFoldDB" id="A0A1Q2CNI3"/>
<dbReference type="NCBIfam" id="TIGR03089">
    <property type="entry name" value="TIGR03089 family protein"/>
    <property type="match status" value="1"/>
</dbReference>
<evidence type="ECO:0008006" key="3">
    <source>
        <dbReference type="Google" id="ProtNLM"/>
    </source>
</evidence>
<sequence length="218" mass="23084">MLTPALRRRVAASGARPLITHYDGTADTRTELSATTFANWVDKTANLIADLGHDDGEPIDVVLAATHPGHWVSLVWIAAAWQRGCPVNTTDTGADLIVVGPGDDRRAALSVACSLHPLGRGFEVPPADAVDYVEVFAQPDVHDSSVWAQEDLLDGEALAPVVARDTRLLFTAPNPGADWLLDALVAPVEGEGSSVIAVGYEPERLIAVATAEHATLEE</sequence>
<dbReference type="OrthoDB" id="3396763at2"/>
<keyword evidence="2" id="KW-1185">Reference proteome</keyword>
<organism evidence="1 2">
    <name type="scientific">Tessaracoccus aquimaris</name>
    <dbReference type="NCBI Taxonomy" id="1332264"/>
    <lineage>
        <taxon>Bacteria</taxon>
        <taxon>Bacillati</taxon>
        <taxon>Actinomycetota</taxon>
        <taxon>Actinomycetes</taxon>
        <taxon>Propionibacteriales</taxon>
        <taxon>Propionibacteriaceae</taxon>
        <taxon>Tessaracoccus</taxon>
    </lineage>
</organism>
<accession>A0A1Q2CNI3</accession>
<dbReference type="InterPro" id="IPR017523">
    <property type="entry name" value="Rv3268"/>
</dbReference>
<dbReference type="KEGG" id="tes:BW730_09410"/>
<name>A0A1Q2CNI3_9ACTN</name>